<comment type="similarity">
    <text evidence="1">In the N-terminal section; belongs to the zinc metallo-hydrolase group 3 family.</text>
</comment>
<dbReference type="Proteomes" id="UP000242616">
    <property type="component" value="Unassembled WGS sequence"/>
</dbReference>
<dbReference type="SUPFAM" id="SSF52218">
    <property type="entry name" value="Flavoproteins"/>
    <property type="match status" value="1"/>
</dbReference>
<dbReference type="InterPro" id="IPR016440">
    <property type="entry name" value="Rubredoxin-O_OxRdtase"/>
</dbReference>
<dbReference type="Gene3D" id="3.40.50.360">
    <property type="match status" value="1"/>
</dbReference>
<evidence type="ECO:0000259" key="2">
    <source>
        <dbReference type="PROSITE" id="PS50902"/>
    </source>
</evidence>
<dbReference type="CDD" id="cd07709">
    <property type="entry name" value="flavodiiron_proteins_MBL-fold"/>
    <property type="match status" value="1"/>
</dbReference>
<sequence>MVKKIGDGVYYVGAIDWDRELFDELIPLPNGTTYNAYIVKGEKIALIDTVDPAKKEEFYNNLEKLDIKNIDYVISNHAEQDHSGLIKEVVEKYGAKVVTNKKCAELLHTHVHVSKEDIIEVTDGEELDLGGKTLKFYLTPWVHWPETMVTYLKEEKILFSCDLFGSHYATSDIEQEGDDVLIEMAKRYYAEIMMPFRNHVIKNIEKIEKIEIGKIAPSHGPVYTKPEKIIKEYKKWAGNETKKEVIILYVSMHESVRKMVEYVMEGLMEKGVRVKLHNVVKSDIGEIAIDLVEASTVVVGTPMVLGGMHPKIAGVVYLMNALRPKTKYIGILGSYGWGGRFIEELKGMIKNVKAEIVGEVVVKGLITKEEYKKLDELIENISKLN</sequence>
<evidence type="ECO:0000313" key="3">
    <source>
        <dbReference type="EMBL" id="ONN26426.1"/>
    </source>
</evidence>
<accession>A0ABX3IGY3</accession>
<gene>
    <name evidence="3" type="ORF">XJ44_09070</name>
</gene>
<protein>
    <submittedName>
        <fullName evidence="3">Metallo-beta-lactamase</fullName>
    </submittedName>
</protein>
<name>A0ABX3IGY3_9BACT</name>
<proteinExistence type="inferred from homology"/>
<dbReference type="EMBL" id="LBFC01000027">
    <property type="protein sequence ID" value="ONN26426.1"/>
    <property type="molecule type" value="Genomic_DNA"/>
</dbReference>
<dbReference type="InterPro" id="IPR029039">
    <property type="entry name" value="Flavoprotein-like_sf"/>
</dbReference>
<organism evidence="3 4">
    <name type="scientific">Thermosipho affectus</name>
    <dbReference type="NCBI Taxonomy" id="660294"/>
    <lineage>
        <taxon>Bacteria</taxon>
        <taxon>Thermotogati</taxon>
        <taxon>Thermotogota</taxon>
        <taxon>Thermotogae</taxon>
        <taxon>Thermotogales</taxon>
        <taxon>Fervidobacteriaceae</taxon>
        <taxon>Thermosipho</taxon>
    </lineage>
</organism>
<comment type="caution">
    <text evidence="3">The sequence shown here is derived from an EMBL/GenBank/DDBJ whole genome shotgun (WGS) entry which is preliminary data.</text>
</comment>
<dbReference type="Pfam" id="PF19583">
    <property type="entry name" value="ODP"/>
    <property type="match status" value="1"/>
</dbReference>
<dbReference type="SMART" id="SM00849">
    <property type="entry name" value="Lactamase_B"/>
    <property type="match status" value="1"/>
</dbReference>
<dbReference type="PROSITE" id="PS50902">
    <property type="entry name" value="FLAVODOXIN_LIKE"/>
    <property type="match status" value="1"/>
</dbReference>
<keyword evidence="4" id="KW-1185">Reference proteome</keyword>
<dbReference type="PANTHER" id="PTHR43717:SF1">
    <property type="entry name" value="ANAEROBIC NITRIC OXIDE REDUCTASE FLAVORUBREDOXIN"/>
    <property type="match status" value="1"/>
</dbReference>
<dbReference type="RefSeq" id="WP_077198823.1">
    <property type="nucleotide sequence ID" value="NZ_LBFC01000027.1"/>
</dbReference>
<dbReference type="InterPro" id="IPR008254">
    <property type="entry name" value="Flavodoxin/NO_synth"/>
</dbReference>
<dbReference type="SUPFAM" id="SSF56281">
    <property type="entry name" value="Metallo-hydrolase/oxidoreductase"/>
    <property type="match status" value="1"/>
</dbReference>
<dbReference type="InterPro" id="IPR045761">
    <property type="entry name" value="ODP_dom"/>
</dbReference>
<evidence type="ECO:0000256" key="1">
    <source>
        <dbReference type="ARBA" id="ARBA00007121"/>
    </source>
</evidence>
<dbReference type="PANTHER" id="PTHR43717">
    <property type="entry name" value="ANAEROBIC NITRIC OXIDE REDUCTASE FLAVORUBREDOXIN"/>
    <property type="match status" value="1"/>
</dbReference>
<reference evidence="3 4" key="1">
    <citation type="submission" date="2015-06" db="EMBL/GenBank/DDBJ databases">
        <title>Genome sequencing of Thermotogales isolates from hydrothermal vents.</title>
        <authorList>
            <person name="Haverkamp T.H."/>
            <person name="Kublanov I.V."/>
            <person name="Nesbo C.L."/>
        </authorList>
    </citation>
    <scope>NUCLEOTIDE SEQUENCE [LARGE SCALE GENOMIC DNA]</scope>
    <source>
        <strain evidence="4">ik275mar</strain>
    </source>
</reference>
<dbReference type="Gene3D" id="3.60.15.10">
    <property type="entry name" value="Ribonuclease Z/Hydroxyacylglutathione hydrolase-like"/>
    <property type="match status" value="1"/>
</dbReference>
<dbReference type="PIRSF" id="PIRSF005243">
    <property type="entry name" value="ROO"/>
    <property type="match status" value="1"/>
</dbReference>
<dbReference type="InterPro" id="IPR001279">
    <property type="entry name" value="Metallo-B-lactamas"/>
</dbReference>
<evidence type="ECO:0000313" key="4">
    <source>
        <dbReference type="Proteomes" id="UP000242616"/>
    </source>
</evidence>
<feature type="domain" description="Flavodoxin-like" evidence="2">
    <location>
        <begin position="245"/>
        <end position="385"/>
    </location>
</feature>
<dbReference type="InterPro" id="IPR036866">
    <property type="entry name" value="RibonucZ/Hydroxyglut_hydro"/>
</dbReference>